<feature type="transmembrane region" description="Helical" evidence="1">
    <location>
        <begin position="20"/>
        <end position="41"/>
    </location>
</feature>
<protein>
    <recommendedName>
        <fullName evidence="2">TadE-like domain-containing protein</fullName>
    </recommendedName>
</protein>
<keyword evidence="4" id="KW-1185">Reference proteome</keyword>
<dbReference type="InterPro" id="IPR012495">
    <property type="entry name" value="TadE-like_dom"/>
</dbReference>
<dbReference type="AlphaFoldDB" id="A0A290WQL4"/>
<accession>A0A290WQL4</accession>
<evidence type="ECO:0000256" key="1">
    <source>
        <dbReference type="SAM" id="Phobius"/>
    </source>
</evidence>
<name>A0A290WQL4_9BURK</name>
<gene>
    <name evidence="3" type="ORF">CNX70_02515</name>
</gene>
<proteinExistence type="predicted"/>
<keyword evidence="1" id="KW-1133">Transmembrane helix</keyword>
<dbReference type="KEGG" id="jsv:CNX70_02515"/>
<reference evidence="3 4" key="1">
    <citation type="submission" date="2017-09" db="EMBL/GenBank/DDBJ databases">
        <title>Complete genome sequence of Janthinobacterium svalbardensis PAMC 27463.</title>
        <authorList>
            <person name="Cho Y.-J."/>
            <person name="Cho A."/>
            <person name="Kim O.-S."/>
            <person name="Lee J.-I."/>
        </authorList>
    </citation>
    <scope>NUCLEOTIDE SEQUENCE [LARGE SCALE GENOMIC DNA]</scope>
    <source>
        <strain evidence="3 4">PAMC 27463</strain>
    </source>
</reference>
<organism evidence="3 4">
    <name type="scientific">Janthinobacterium svalbardensis</name>
    <dbReference type="NCBI Taxonomy" id="368607"/>
    <lineage>
        <taxon>Bacteria</taxon>
        <taxon>Pseudomonadati</taxon>
        <taxon>Pseudomonadota</taxon>
        <taxon>Betaproteobacteria</taxon>
        <taxon>Burkholderiales</taxon>
        <taxon>Oxalobacteraceae</taxon>
        <taxon>Janthinobacterium</taxon>
    </lineage>
</organism>
<keyword evidence="1" id="KW-0812">Transmembrane</keyword>
<dbReference type="Pfam" id="PF07811">
    <property type="entry name" value="TadE"/>
    <property type="match status" value="1"/>
</dbReference>
<keyword evidence="1" id="KW-0472">Membrane</keyword>
<dbReference type="EMBL" id="CP023422">
    <property type="protein sequence ID" value="ATD59187.1"/>
    <property type="molecule type" value="Genomic_DNA"/>
</dbReference>
<evidence type="ECO:0000313" key="4">
    <source>
        <dbReference type="Proteomes" id="UP000218437"/>
    </source>
</evidence>
<sequence>MKPPCRASIRQDGLAAIELALIMLFFMALLPVVLLFGRAFFAYTALQKGAHDAARYLATLPLPQMANGDAIVQHSAFARQLVLDAMAETAPQLQALSVSLDCIYADDFYNCGNYPTAPLQVRIKVSVDMPVDILPQLTRAWLPQMAPIPLRANATLRYVN</sequence>
<evidence type="ECO:0000313" key="3">
    <source>
        <dbReference type="EMBL" id="ATD59187.1"/>
    </source>
</evidence>
<dbReference type="Proteomes" id="UP000218437">
    <property type="component" value="Chromosome"/>
</dbReference>
<dbReference type="RefSeq" id="WP_096233222.1">
    <property type="nucleotide sequence ID" value="NZ_CP023422.1"/>
</dbReference>
<evidence type="ECO:0000259" key="2">
    <source>
        <dbReference type="Pfam" id="PF07811"/>
    </source>
</evidence>
<feature type="domain" description="TadE-like" evidence="2">
    <location>
        <begin position="13"/>
        <end position="55"/>
    </location>
</feature>